<dbReference type="FunFam" id="1.10.630.10:FF:000018">
    <property type="entry name" value="Cytochrome P450 monooxygenase"/>
    <property type="match status" value="1"/>
</dbReference>
<organism evidence="10 11">
    <name type="scientific">Amycolatopsis albispora</name>
    <dbReference type="NCBI Taxonomy" id="1804986"/>
    <lineage>
        <taxon>Bacteria</taxon>
        <taxon>Bacillati</taxon>
        <taxon>Actinomycetota</taxon>
        <taxon>Actinomycetes</taxon>
        <taxon>Pseudonocardiales</taxon>
        <taxon>Pseudonocardiaceae</taxon>
        <taxon>Amycolatopsis</taxon>
    </lineage>
</organism>
<dbReference type="InterPro" id="IPR002397">
    <property type="entry name" value="Cyt_P450_B"/>
</dbReference>
<dbReference type="EMBL" id="CP015163">
    <property type="protein sequence ID" value="AXB43289.1"/>
    <property type="molecule type" value="Genomic_DNA"/>
</dbReference>
<dbReference type="Gene3D" id="1.10.630.10">
    <property type="entry name" value="Cytochrome P450"/>
    <property type="match status" value="1"/>
</dbReference>
<dbReference type="InterPro" id="IPR001128">
    <property type="entry name" value="Cyt_P450"/>
</dbReference>
<dbReference type="PANTHER" id="PTHR46696">
    <property type="entry name" value="P450, PUTATIVE (EUROFUNG)-RELATED"/>
    <property type="match status" value="1"/>
</dbReference>
<dbReference type="AlphaFoldDB" id="A0A344L5G5"/>
<dbReference type="PRINTS" id="PR00359">
    <property type="entry name" value="BP450"/>
</dbReference>
<dbReference type="InterPro" id="IPR017972">
    <property type="entry name" value="Cyt_P450_CS"/>
</dbReference>
<evidence type="ECO:0000256" key="8">
    <source>
        <dbReference type="ARBA" id="ARBA00055433"/>
    </source>
</evidence>
<gene>
    <name evidence="10" type="ORF">A4R43_12595</name>
</gene>
<evidence type="ECO:0000256" key="7">
    <source>
        <dbReference type="ARBA" id="ARBA00023033"/>
    </source>
</evidence>
<keyword evidence="5 9" id="KW-0560">Oxidoreductase</keyword>
<dbReference type="Proteomes" id="UP000250434">
    <property type="component" value="Chromosome"/>
</dbReference>
<dbReference type="Pfam" id="PF00067">
    <property type="entry name" value="p450"/>
    <property type="match status" value="1"/>
</dbReference>
<accession>A0A344L5G5</accession>
<dbReference type="RefSeq" id="WP_113692534.1">
    <property type="nucleotide sequence ID" value="NZ_CP015163.1"/>
</dbReference>
<sequence>MAESILSADTGLDAVRALYDWGTYQRATEPVIFDAGSGAWHVFSFEEAERVFTDRKIFSSEFPREVSVNDDLIEGNLALTDPPRHTELRGLVSKRFTARAITELRDEIDTIITGLLDNLSGDTGIDFVDEFSYRLPASVIAHVLGLPRADVPLFKRWSFAQLSEQRTQAVEAEGQHDVARSVLAEMREYFAEQVRDRRANPRDDLITALAHAEIHGVRLSDEELIGFLRLLLTGGDMTTCSLITSAVLCFDGRAGLLDRLREDPGLIPAAVEEVARYRPPFARVARWTTAETELGGVRVPAGQVVLPWLTSANRDERKFADAEEFRVDRHPNPHLSFGRGVHFCLGVHLSKLEAQRALAQLAARFEDIAVRTDEPLRHFDPAGGVLALAALPVDFRARSSSRP</sequence>
<name>A0A344L5G5_9PSEU</name>
<keyword evidence="6 9" id="KW-0408">Iron</keyword>
<dbReference type="GO" id="GO:0020037">
    <property type="term" value="F:heme binding"/>
    <property type="evidence" value="ECO:0007669"/>
    <property type="project" value="InterPro"/>
</dbReference>
<comment type="similarity">
    <text evidence="2 9">Belongs to the cytochrome P450 family.</text>
</comment>
<evidence type="ECO:0008006" key="12">
    <source>
        <dbReference type="Google" id="ProtNLM"/>
    </source>
</evidence>
<protein>
    <recommendedName>
        <fullName evidence="12">Cytochrome P450</fullName>
    </recommendedName>
</protein>
<dbReference type="PROSITE" id="PS00086">
    <property type="entry name" value="CYTOCHROME_P450"/>
    <property type="match status" value="1"/>
</dbReference>
<dbReference type="GO" id="GO:0004497">
    <property type="term" value="F:monooxygenase activity"/>
    <property type="evidence" value="ECO:0007669"/>
    <property type="project" value="UniProtKB-KW"/>
</dbReference>
<dbReference type="GO" id="GO:0016705">
    <property type="term" value="F:oxidoreductase activity, acting on paired donors, with incorporation or reduction of molecular oxygen"/>
    <property type="evidence" value="ECO:0007669"/>
    <property type="project" value="InterPro"/>
</dbReference>
<evidence type="ECO:0000256" key="4">
    <source>
        <dbReference type="ARBA" id="ARBA00022723"/>
    </source>
</evidence>
<evidence type="ECO:0000256" key="1">
    <source>
        <dbReference type="ARBA" id="ARBA00004660"/>
    </source>
</evidence>
<comment type="pathway">
    <text evidence="1">Antibiotic biosynthesis; vancomycin biosynthesis.</text>
</comment>
<evidence type="ECO:0000256" key="6">
    <source>
        <dbReference type="ARBA" id="ARBA00023004"/>
    </source>
</evidence>
<dbReference type="SUPFAM" id="SSF48264">
    <property type="entry name" value="Cytochrome P450"/>
    <property type="match status" value="1"/>
</dbReference>
<evidence type="ECO:0000313" key="10">
    <source>
        <dbReference type="EMBL" id="AXB43289.1"/>
    </source>
</evidence>
<comment type="function">
    <text evidence="8">Involved in the coupling of aromatic side chains of the heptapeptide of vancomycin.</text>
</comment>
<evidence type="ECO:0000256" key="5">
    <source>
        <dbReference type="ARBA" id="ARBA00023002"/>
    </source>
</evidence>
<keyword evidence="3 9" id="KW-0349">Heme</keyword>
<keyword evidence="11" id="KW-1185">Reference proteome</keyword>
<proteinExistence type="inferred from homology"/>
<reference evidence="10 11" key="1">
    <citation type="submission" date="2016-04" db="EMBL/GenBank/DDBJ databases">
        <title>Complete genome sequence and analysis of deep-sea sediment isolate, Amycolatopsis sp. WP1.</title>
        <authorList>
            <person name="Wang H."/>
            <person name="Chen S."/>
            <person name="Wu Q."/>
        </authorList>
    </citation>
    <scope>NUCLEOTIDE SEQUENCE [LARGE SCALE GENOMIC DNA]</scope>
    <source>
        <strain evidence="10 11">WP1</strain>
    </source>
</reference>
<evidence type="ECO:0000256" key="9">
    <source>
        <dbReference type="RuleBase" id="RU000461"/>
    </source>
</evidence>
<keyword evidence="7 9" id="KW-0503">Monooxygenase</keyword>
<dbReference type="GO" id="GO:0005506">
    <property type="term" value="F:iron ion binding"/>
    <property type="evidence" value="ECO:0007669"/>
    <property type="project" value="InterPro"/>
</dbReference>
<dbReference type="InterPro" id="IPR036396">
    <property type="entry name" value="Cyt_P450_sf"/>
</dbReference>
<dbReference type="KEGG" id="aab:A4R43_12595"/>
<dbReference type="CDD" id="cd11032">
    <property type="entry name" value="P450_EryK-like"/>
    <property type="match status" value="1"/>
</dbReference>
<keyword evidence="4 9" id="KW-0479">Metal-binding</keyword>
<evidence type="ECO:0000256" key="3">
    <source>
        <dbReference type="ARBA" id="ARBA00022617"/>
    </source>
</evidence>
<evidence type="ECO:0000256" key="2">
    <source>
        <dbReference type="ARBA" id="ARBA00010617"/>
    </source>
</evidence>
<dbReference type="PANTHER" id="PTHR46696:SF1">
    <property type="entry name" value="CYTOCHROME P450 YJIB-RELATED"/>
    <property type="match status" value="1"/>
</dbReference>
<evidence type="ECO:0000313" key="11">
    <source>
        <dbReference type="Proteomes" id="UP000250434"/>
    </source>
</evidence>
<dbReference type="OrthoDB" id="4156795at2"/>